<sequence>MDNKMESIRAQGVLASASQGGVPALFRLSQQQNILGKMAAQVLDLLESPAADVSLTEAVDQVILNNNT</sequence>
<organism evidence="1 2">
    <name type="scientific">Candidatus Amesbacteria bacterium RIFCSPLOWO2_01_FULL_47_33</name>
    <dbReference type="NCBI Taxonomy" id="1797258"/>
    <lineage>
        <taxon>Bacteria</taxon>
        <taxon>Candidatus Amesiibacteriota</taxon>
    </lineage>
</organism>
<dbReference type="AlphaFoldDB" id="A0A1F4Z0Q1"/>
<evidence type="ECO:0000313" key="2">
    <source>
        <dbReference type="Proteomes" id="UP000176822"/>
    </source>
</evidence>
<proteinExistence type="predicted"/>
<reference evidence="1 2" key="1">
    <citation type="journal article" date="2016" name="Nat. Commun.">
        <title>Thousands of microbial genomes shed light on interconnected biogeochemical processes in an aquifer system.</title>
        <authorList>
            <person name="Anantharaman K."/>
            <person name="Brown C.T."/>
            <person name="Hug L.A."/>
            <person name="Sharon I."/>
            <person name="Castelle C.J."/>
            <person name="Probst A.J."/>
            <person name="Thomas B.C."/>
            <person name="Singh A."/>
            <person name="Wilkins M.J."/>
            <person name="Karaoz U."/>
            <person name="Brodie E.L."/>
            <person name="Williams K.H."/>
            <person name="Hubbard S.S."/>
            <person name="Banfield J.F."/>
        </authorList>
    </citation>
    <scope>NUCLEOTIDE SEQUENCE [LARGE SCALE GENOMIC DNA]</scope>
</reference>
<gene>
    <name evidence="1" type="ORF">A2972_04500</name>
</gene>
<protein>
    <submittedName>
        <fullName evidence="1">Uncharacterized protein</fullName>
    </submittedName>
</protein>
<comment type="caution">
    <text evidence="1">The sequence shown here is derived from an EMBL/GenBank/DDBJ whole genome shotgun (WGS) entry which is preliminary data.</text>
</comment>
<dbReference type="EMBL" id="MEXM01000056">
    <property type="protein sequence ID" value="OGC99626.1"/>
    <property type="molecule type" value="Genomic_DNA"/>
</dbReference>
<name>A0A1F4Z0Q1_9BACT</name>
<dbReference type="Proteomes" id="UP000176822">
    <property type="component" value="Unassembled WGS sequence"/>
</dbReference>
<evidence type="ECO:0000313" key="1">
    <source>
        <dbReference type="EMBL" id="OGC99626.1"/>
    </source>
</evidence>
<accession>A0A1F4Z0Q1</accession>